<gene>
    <name evidence="1" type="ORF">ONZ51_g768</name>
</gene>
<evidence type="ECO:0000313" key="2">
    <source>
        <dbReference type="Proteomes" id="UP001215151"/>
    </source>
</evidence>
<dbReference type="AlphaFoldDB" id="A0AAD7XGI8"/>
<comment type="caution">
    <text evidence="1">The sequence shown here is derived from an EMBL/GenBank/DDBJ whole genome shotgun (WGS) entry which is preliminary data.</text>
</comment>
<reference evidence="1" key="1">
    <citation type="submission" date="2022-11" db="EMBL/GenBank/DDBJ databases">
        <title>Genome Sequence of Cubamyces cubensis.</title>
        <authorList>
            <person name="Buettner E."/>
        </authorList>
    </citation>
    <scope>NUCLEOTIDE SEQUENCE</scope>
    <source>
        <strain evidence="1">MPL-01</strain>
    </source>
</reference>
<evidence type="ECO:0000313" key="1">
    <source>
        <dbReference type="EMBL" id="KAJ8497062.1"/>
    </source>
</evidence>
<name>A0AAD7XGI8_9APHY</name>
<dbReference type="Pfam" id="PF21691">
    <property type="entry name" value="LDL"/>
    <property type="match status" value="1"/>
</dbReference>
<dbReference type="EMBL" id="JAPEVG010000009">
    <property type="protein sequence ID" value="KAJ8497062.1"/>
    <property type="molecule type" value="Genomic_DNA"/>
</dbReference>
<dbReference type="CDD" id="cd22811">
    <property type="entry name" value="agbl-like"/>
    <property type="match status" value="1"/>
</dbReference>
<organism evidence="1 2">
    <name type="scientific">Trametes cubensis</name>
    <dbReference type="NCBI Taxonomy" id="1111947"/>
    <lineage>
        <taxon>Eukaryota</taxon>
        <taxon>Fungi</taxon>
        <taxon>Dikarya</taxon>
        <taxon>Basidiomycota</taxon>
        <taxon>Agaricomycotina</taxon>
        <taxon>Agaricomycetes</taxon>
        <taxon>Polyporales</taxon>
        <taxon>Polyporaceae</taxon>
        <taxon>Trametes</taxon>
    </lineage>
</organism>
<protein>
    <submittedName>
        <fullName evidence="1">Uncharacterized protein</fullName>
    </submittedName>
</protein>
<keyword evidence="2" id="KW-1185">Reference proteome</keyword>
<proteinExistence type="predicted"/>
<sequence>MGGVRLTVDRRRNTENKAAWSSMHGGQCRGEVSGHTDCICDISGGMKRSAERYKKRGTHTSKEHPTTSELFSTAVNHLTDPSVQSSTSPASTAMQFKLAILAATLAAAISPAFAASCYSASGCQSCETETSMYNARQTFCGSDSWSTSSSLSWGQASVVLANGFATQQECFDGFANIITDCYGKHDGGVYTYSDSGHDARLDVDFCSCE</sequence>
<accession>A0AAD7XGI8</accession>
<dbReference type="InterPro" id="IPR048508">
    <property type="entry name" value="LDL"/>
</dbReference>
<dbReference type="Proteomes" id="UP001215151">
    <property type="component" value="Unassembled WGS sequence"/>
</dbReference>